<keyword evidence="6 8" id="KW-1133">Transmembrane helix</keyword>
<feature type="transmembrane region" description="Helical" evidence="8">
    <location>
        <begin position="214"/>
        <end position="235"/>
    </location>
</feature>
<feature type="transmembrane region" description="Helical" evidence="8">
    <location>
        <begin position="438"/>
        <end position="457"/>
    </location>
</feature>
<accession>A0A0G1FI64</accession>
<evidence type="ECO:0000256" key="8">
    <source>
        <dbReference type="SAM" id="Phobius"/>
    </source>
</evidence>
<evidence type="ECO:0000256" key="1">
    <source>
        <dbReference type="ARBA" id="ARBA00004651"/>
    </source>
</evidence>
<comment type="caution">
    <text evidence="10">The sequence shown here is derived from an EMBL/GenBank/DDBJ whole genome shotgun (WGS) entry which is preliminary data.</text>
</comment>
<keyword evidence="5 8" id="KW-0812">Transmembrane</keyword>
<dbReference type="Pfam" id="PF13231">
    <property type="entry name" value="PMT_2"/>
    <property type="match status" value="1"/>
</dbReference>
<comment type="subcellular location">
    <subcellularLocation>
        <location evidence="1">Cell membrane</location>
        <topology evidence="1">Multi-pass membrane protein</topology>
    </subcellularLocation>
</comment>
<evidence type="ECO:0000259" key="9">
    <source>
        <dbReference type="Pfam" id="PF13231"/>
    </source>
</evidence>
<protein>
    <recommendedName>
        <fullName evidence="9">Glycosyltransferase RgtA/B/C/D-like domain-containing protein</fullName>
    </recommendedName>
</protein>
<dbReference type="GO" id="GO:0016763">
    <property type="term" value="F:pentosyltransferase activity"/>
    <property type="evidence" value="ECO:0007669"/>
    <property type="project" value="TreeGrafter"/>
</dbReference>
<gene>
    <name evidence="10" type="ORF">UV68_C0003G0019</name>
</gene>
<feature type="transmembrane region" description="Helical" evidence="8">
    <location>
        <begin position="154"/>
        <end position="171"/>
    </location>
</feature>
<keyword evidence="7 8" id="KW-0472">Membrane</keyword>
<dbReference type="InterPro" id="IPR038731">
    <property type="entry name" value="RgtA/B/C-like"/>
</dbReference>
<reference evidence="10 11" key="1">
    <citation type="journal article" date="2015" name="Nature">
        <title>rRNA introns, odd ribosomes, and small enigmatic genomes across a large radiation of phyla.</title>
        <authorList>
            <person name="Brown C.T."/>
            <person name="Hug L.A."/>
            <person name="Thomas B.C."/>
            <person name="Sharon I."/>
            <person name="Castelle C.J."/>
            <person name="Singh A."/>
            <person name="Wilkins M.J."/>
            <person name="Williams K.H."/>
            <person name="Banfield J.F."/>
        </authorList>
    </citation>
    <scope>NUCLEOTIDE SEQUENCE [LARGE SCALE GENOMIC DNA]</scope>
</reference>
<feature type="transmembrane region" description="Helical" evidence="8">
    <location>
        <begin position="406"/>
        <end position="426"/>
    </location>
</feature>
<dbReference type="InterPro" id="IPR050297">
    <property type="entry name" value="LipidA_mod_glycosyltrf_83"/>
</dbReference>
<evidence type="ECO:0000256" key="7">
    <source>
        <dbReference type="ARBA" id="ARBA00023136"/>
    </source>
</evidence>
<name>A0A0G1FI64_9BACT</name>
<dbReference type="Proteomes" id="UP000033980">
    <property type="component" value="Unassembled WGS sequence"/>
</dbReference>
<dbReference type="GO" id="GO:0005886">
    <property type="term" value="C:plasma membrane"/>
    <property type="evidence" value="ECO:0007669"/>
    <property type="project" value="UniProtKB-SubCell"/>
</dbReference>
<dbReference type="EMBL" id="LCFK01000003">
    <property type="protein sequence ID" value="KKS94781.1"/>
    <property type="molecule type" value="Genomic_DNA"/>
</dbReference>
<dbReference type="AlphaFoldDB" id="A0A0G1FI64"/>
<keyword evidence="3" id="KW-0328">Glycosyltransferase</keyword>
<evidence type="ECO:0000256" key="2">
    <source>
        <dbReference type="ARBA" id="ARBA00022475"/>
    </source>
</evidence>
<feature type="transmembrane region" description="Helical" evidence="8">
    <location>
        <begin position="330"/>
        <end position="347"/>
    </location>
</feature>
<feature type="transmembrane region" description="Helical" evidence="8">
    <location>
        <begin position="247"/>
        <end position="267"/>
    </location>
</feature>
<dbReference type="PANTHER" id="PTHR33908:SF11">
    <property type="entry name" value="MEMBRANE PROTEIN"/>
    <property type="match status" value="1"/>
</dbReference>
<evidence type="ECO:0000256" key="4">
    <source>
        <dbReference type="ARBA" id="ARBA00022679"/>
    </source>
</evidence>
<feature type="transmembrane region" description="Helical" evidence="8">
    <location>
        <begin position="178"/>
        <end position="194"/>
    </location>
</feature>
<evidence type="ECO:0000313" key="10">
    <source>
        <dbReference type="EMBL" id="KKS94781.1"/>
    </source>
</evidence>
<evidence type="ECO:0000256" key="5">
    <source>
        <dbReference type="ARBA" id="ARBA00022692"/>
    </source>
</evidence>
<feature type="transmembrane region" description="Helical" evidence="8">
    <location>
        <begin position="353"/>
        <end position="370"/>
    </location>
</feature>
<proteinExistence type="predicted"/>
<evidence type="ECO:0000256" key="6">
    <source>
        <dbReference type="ARBA" id="ARBA00022989"/>
    </source>
</evidence>
<feature type="domain" description="Glycosyltransferase RgtA/B/C/D-like" evidence="9">
    <location>
        <begin position="97"/>
        <end position="257"/>
    </location>
</feature>
<keyword evidence="4" id="KW-0808">Transferase</keyword>
<evidence type="ECO:0000313" key="11">
    <source>
        <dbReference type="Proteomes" id="UP000033980"/>
    </source>
</evidence>
<dbReference type="GO" id="GO:0009103">
    <property type="term" value="P:lipopolysaccharide biosynthetic process"/>
    <property type="evidence" value="ECO:0007669"/>
    <property type="project" value="UniProtKB-ARBA"/>
</dbReference>
<dbReference type="PANTHER" id="PTHR33908">
    <property type="entry name" value="MANNOSYLTRANSFERASE YKCB-RELATED"/>
    <property type="match status" value="1"/>
</dbReference>
<sequence>MKLFKRIALPVLAVILIMALGYKLRLSGFNSIPFPGESLDEYSNAWVGLSMIRLGVPVGMSGLPGYPVQDSRYINVDRVFQTTANGNTMQMSYPWFDHPPMMGLITGGFSYFKGARVFEDTTAVTIRKPVILMSTLTIGLAAYLAYLLFGWETAIAAATIIATSPLMVINSRMVQAENGLTPLFLLSLILLWWYEKKGGYTFLTLLSMTIGLAMLFKLSAVALLFCALALIFANVKKNSATRWQEGLIVSVIALSVFGIFVISALAWDFSTFVKVFLANSGRAYGIGLSALFDLITNTKITAVKFLTDGWPLTGWLGLAILTRMDLRNKAWYLWLPIFSYLAVYLFFGSEPFGWYRIPFLPFLLIVSGWLTTAFIRNMHLTAVSVVTLLIPLGINLEKYFDVHKLIWLIPAWRLSCLALIIGALSLLMTDQANPKVKWAVYATMFVLFSLVIYSNILRAGMFTVDYWYKVN</sequence>
<feature type="transmembrane region" description="Helical" evidence="8">
    <location>
        <begin position="130"/>
        <end position="148"/>
    </location>
</feature>
<feature type="transmembrane region" description="Helical" evidence="8">
    <location>
        <begin position="45"/>
        <end position="63"/>
    </location>
</feature>
<evidence type="ECO:0000256" key="3">
    <source>
        <dbReference type="ARBA" id="ARBA00022676"/>
    </source>
</evidence>
<organism evidence="10 11">
    <name type="scientific">Candidatus Collierbacteria bacterium GW2011_GWC2_43_12</name>
    <dbReference type="NCBI Taxonomy" id="1618390"/>
    <lineage>
        <taxon>Bacteria</taxon>
        <taxon>Candidatus Collieribacteriota</taxon>
    </lineage>
</organism>
<keyword evidence="2" id="KW-1003">Cell membrane</keyword>